<evidence type="ECO:0000256" key="1">
    <source>
        <dbReference type="ARBA" id="ARBA00007569"/>
    </source>
</evidence>
<feature type="compositionally biased region" description="Basic and acidic residues" evidence="2">
    <location>
        <begin position="212"/>
        <end position="222"/>
    </location>
</feature>
<evidence type="ECO:0000313" key="7">
    <source>
        <dbReference type="Proteomes" id="UP001183604"/>
    </source>
</evidence>
<dbReference type="SUPFAM" id="SSF143243">
    <property type="entry name" value="Nqo5-like"/>
    <property type="match status" value="1"/>
</dbReference>
<proteinExistence type="inferred from homology"/>
<evidence type="ECO:0000313" key="5">
    <source>
        <dbReference type="EMBL" id="MDR7339580.1"/>
    </source>
</evidence>
<dbReference type="InterPro" id="IPR001268">
    <property type="entry name" value="NADH_UbQ_OxRdtase_30kDa_su"/>
</dbReference>
<dbReference type="Proteomes" id="UP001145799">
    <property type="component" value="Unassembled WGS sequence"/>
</dbReference>
<feature type="domain" description="NADH:ubiquinone oxidoreductase 30kDa subunit" evidence="3">
    <location>
        <begin position="34"/>
        <end position="175"/>
    </location>
</feature>
<reference evidence="5 7" key="2">
    <citation type="submission" date="2023-07" db="EMBL/GenBank/DDBJ databases">
        <title>Sequencing the genomes of 1000 actinobacteria strains.</title>
        <authorList>
            <person name="Klenk H.-P."/>
        </authorList>
    </citation>
    <scope>NUCLEOTIDE SEQUENCE [LARGE SCALE GENOMIC DNA]</scope>
    <source>
        <strain evidence="5 7">DSM 44724</strain>
    </source>
</reference>
<dbReference type="Proteomes" id="UP001183604">
    <property type="component" value="Unassembled WGS sequence"/>
</dbReference>
<comment type="caution">
    <text evidence="4">The sequence shown here is derived from an EMBL/GenBank/DDBJ whole genome shotgun (WGS) entry which is preliminary data.</text>
</comment>
<dbReference type="PANTHER" id="PTHR10884">
    <property type="entry name" value="NADH DEHYDROGENASE UBIQUINONE IRON-SULFUR PROTEIN 3"/>
    <property type="match status" value="1"/>
</dbReference>
<evidence type="ECO:0000313" key="6">
    <source>
        <dbReference type="Proteomes" id="UP001145799"/>
    </source>
</evidence>
<sequence length="222" mass="24422">MTDAEAPDDWTARVRAALDLEDTGTDGPRAVADIAAKDWHEAVRVCRDDLGCDFFDWLSAVDEGPGEAGRGKEASAEEDGAEEDGTEEDDAPAMRFRIVAHLWSVAERRGVLLRALLTEGAIASVVDLYPGADWHERETHEMFGVDFPGHPDLQPLLLAPEFEGHPLRKDFILAARVVKPWPGAKEPGEGHGTVRKRAPKRPPGVPDDWIEPDPRLRRPDAS</sequence>
<evidence type="ECO:0000259" key="3">
    <source>
        <dbReference type="Pfam" id="PF00329"/>
    </source>
</evidence>
<dbReference type="InterPro" id="IPR037232">
    <property type="entry name" value="NADH_quin_OxRdtase_su_C/D-like"/>
</dbReference>
<reference evidence="4" key="1">
    <citation type="submission" date="2022-12" db="EMBL/GenBank/DDBJ databases">
        <title>Gycomyces niveus sp.nov., a novel actinomycete isolated from soil in Shouguang.</title>
        <authorList>
            <person name="Yang X."/>
        </authorList>
    </citation>
    <scope>NUCLEOTIDE SEQUENCE</scope>
    <source>
        <strain evidence="4">DSM 44724</strain>
    </source>
</reference>
<feature type="region of interest" description="Disordered" evidence="2">
    <location>
        <begin position="64"/>
        <end position="90"/>
    </location>
</feature>
<feature type="region of interest" description="Disordered" evidence="2">
    <location>
        <begin position="181"/>
        <end position="222"/>
    </location>
</feature>
<protein>
    <submittedName>
        <fullName evidence="4">NADH-quinone oxidoreductase subunit C</fullName>
    </submittedName>
</protein>
<dbReference type="GO" id="GO:0008137">
    <property type="term" value="F:NADH dehydrogenase (ubiquinone) activity"/>
    <property type="evidence" value="ECO:0007669"/>
    <property type="project" value="InterPro"/>
</dbReference>
<dbReference type="EMBL" id="JAVDYD010000001">
    <property type="protein sequence ID" value="MDR7339580.1"/>
    <property type="molecule type" value="Genomic_DNA"/>
</dbReference>
<name>A0A9X3PU44_9ACTN</name>
<keyword evidence="7" id="KW-1185">Reference proteome</keyword>
<accession>A0A9X3PU44</accession>
<evidence type="ECO:0000256" key="2">
    <source>
        <dbReference type="SAM" id="MobiDB-lite"/>
    </source>
</evidence>
<feature type="compositionally biased region" description="Acidic residues" evidence="2">
    <location>
        <begin position="76"/>
        <end position="90"/>
    </location>
</feature>
<gene>
    <name evidence="5" type="ORF">J2S69_003299</name>
    <name evidence="4" type="ORF">O2L01_11365</name>
</gene>
<dbReference type="Gene3D" id="3.30.460.80">
    <property type="entry name" value="NADH:ubiquinone oxidoreductase, 30kDa subunit"/>
    <property type="match status" value="1"/>
</dbReference>
<evidence type="ECO:0000313" key="4">
    <source>
        <dbReference type="EMBL" id="MDA1385583.1"/>
    </source>
</evidence>
<organism evidence="4 6">
    <name type="scientific">Glycomyces lechevalierae</name>
    <dbReference type="NCBI Taxonomy" id="256034"/>
    <lineage>
        <taxon>Bacteria</taxon>
        <taxon>Bacillati</taxon>
        <taxon>Actinomycetota</taxon>
        <taxon>Actinomycetes</taxon>
        <taxon>Glycomycetales</taxon>
        <taxon>Glycomycetaceae</taxon>
        <taxon>Glycomyces</taxon>
    </lineage>
</organism>
<dbReference type="RefSeq" id="WP_270122043.1">
    <property type="nucleotide sequence ID" value="NZ_BAAAOM010000004.1"/>
</dbReference>
<dbReference type="EMBL" id="JAPZVQ010000005">
    <property type="protein sequence ID" value="MDA1385583.1"/>
    <property type="molecule type" value="Genomic_DNA"/>
</dbReference>
<comment type="similarity">
    <text evidence="1">Belongs to the complex I 30 kDa subunit family.</text>
</comment>
<dbReference type="PANTHER" id="PTHR10884:SF14">
    <property type="entry name" value="NADH DEHYDROGENASE [UBIQUINONE] IRON-SULFUR PROTEIN 3, MITOCHONDRIAL"/>
    <property type="match status" value="1"/>
</dbReference>
<dbReference type="AlphaFoldDB" id="A0A9X3PU44"/>
<dbReference type="Pfam" id="PF00329">
    <property type="entry name" value="Complex1_30kDa"/>
    <property type="match status" value="1"/>
</dbReference>